<organism evidence="1 2">
    <name type="scientific">Populus alba x Populus x berolinensis</name>
    <dbReference type="NCBI Taxonomy" id="444605"/>
    <lineage>
        <taxon>Eukaryota</taxon>
        <taxon>Viridiplantae</taxon>
        <taxon>Streptophyta</taxon>
        <taxon>Embryophyta</taxon>
        <taxon>Tracheophyta</taxon>
        <taxon>Spermatophyta</taxon>
        <taxon>Magnoliopsida</taxon>
        <taxon>eudicotyledons</taxon>
        <taxon>Gunneridae</taxon>
        <taxon>Pentapetalae</taxon>
        <taxon>rosids</taxon>
        <taxon>fabids</taxon>
        <taxon>Malpighiales</taxon>
        <taxon>Salicaceae</taxon>
        <taxon>Saliceae</taxon>
        <taxon>Populus</taxon>
    </lineage>
</organism>
<reference evidence="1" key="1">
    <citation type="journal article" date="2023" name="Mol. Ecol. Resour.">
        <title>Chromosome-level genome assembly of a triploid poplar Populus alba 'Berolinensis'.</title>
        <authorList>
            <person name="Chen S."/>
            <person name="Yu Y."/>
            <person name="Wang X."/>
            <person name="Wang S."/>
            <person name="Zhang T."/>
            <person name="Zhou Y."/>
            <person name="He R."/>
            <person name="Meng N."/>
            <person name="Wang Y."/>
            <person name="Liu W."/>
            <person name="Liu Z."/>
            <person name="Liu J."/>
            <person name="Guo Q."/>
            <person name="Huang H."/>
            <person name="Sederoff R.R."/>
            <person name="Wang G."/>
            <person name="Qu G."/>
            <person name="Chen S."/>
        </authorList>
    </citation>
    <scope>NUCLEOTIDE SEQUENCE</scope>
    <source>
        <strain evidence="1">SC-2020</strain>
    </source>
</reference>
<name>A0AAD6M2G1_9ROSI</name>
<proteinExistence type="predicted"/>
<evidence type="ECO:0000313" key="2">
    <source>
        <dbReference type="Proteomes" id="UP001164929"/>
    </source>
</evidence>
<evidence type="ECO:0000313" key="1">
    <source>
        <dbReference type="EMBL" id="KAJ6977551.1"/>
    </source>
</evidence>
<sequence>MTIFRRYQRCLALSMVPLSTQVFTGPSTTRYLKKKRLMVKVMASPSRSKRALNCANGRPSNFHRLGSVSAVLRLLGNYIPAAV</sequence>
<gene>
    <name evidence="1" type="ORF">NC653_029451</name>
</gene>
<comment type="caution">
    <text evidence="1">The sequence shown here is derived from an EMBL/GenBank/DDBJ whole genome shotgun (WGS) entry which is preliminary data.</text>
</comment>
<dbReference type="Proteomes" id="UP001164929">
    <property type="component" value="Chromosome 12"/>
</dbReference>
<dbReference type="AlphaFoldDB" id="A0AAD6M2G1"/>
<keyword evidence="2" id="KW-1185">Reference proteome</keyword>
<protein>
    <submittedName>
        <fullName evidence="1">Uncharacterized protein</fullName>
    </submittedName>
</protein>
<accession>A0AAD6M2G1</accession>
<dbReference type="EMBL" id="JAQIZT010000012">
    <property type="protein sequence ID" value="KAJ6977551.1"/>
    <property type="molecule type" value="Genomic_DNA"/>
</dbReference>